<feature type="domain" description="Lipid/polyisoprenoid-binding YceI-like" evidence="2">
    <location>
        <begin position="19"/>
        <end position="173"/>
    </location>
</feature>
<dbReference type="InterPro" id="IPR036761">
    <property type="entry name" value="TTHA0802/YceI-like_sf"/>
</dbReference>
<dbReference type="RefSeq" id="WP_078829432.1">
    <property type="nucleotide sequence ID" value="NZ_FUWH01000001.1"/>
</dbReference>
<feature type="signal peptide" evidence="1">
    <location>
        <begin position="1"/>
        <end position="20"/>
    </location>
</feature>
<keyword evidence="4" id="KW-1185">Reference proteome</keyword>
<dbReference type="STRING" id="413434.SAMN04488132_10165"/>
<dbReference type="OrthoDB" id="116832at2"/>
<dbReference type="PANTHER" id="PTHR34406:SF1">
    <property type="entry name" value="PROTEIN YCEI"/>
    <property type="match status" value="1"/>
</dbReference>
<dbReference type="AlphaFoldDB" id="A0A1T4JQA2"/>
<evidence type="ECO:0000313" key="4">
    <source>
        <dbReference type="Proteomes" id="UP000190888"/>
    </source>
</evidence>
<evidence type="ECO:0000256" key="1">
    <source>
        <dbReference type="SAM" id="SignalP"/>
    </source>
</evidence>
<keyword evidence="1" id="KW-0732">Signal</keyword>
<reference evidence="3 4" key="1">
    <citation type="submission" date="2017-02" db="EMBL/GenBank/DDBJ databases">
        <authorList>
            <person name="Peterson S.W."/>
        </authorList>
    </citation>
    <scope>NUCLEOTIDE SEQUENCE [LARGE SCALE GENOMIC DNA]</scope>
    <source>
        <strain evidence="3 4">DSM 22335</strain>
    </source>
</reference>
<dbReference type="Proteomes" id="UP000190888">
    <property type="component" value="Unassembled WGS sequence"/>
</dbReference>
<proteinExistence type="predicted"/>
<name>A0A1T4JQA2_9BACT</name>
<dbReference type="Gene3D" id="2.40.128.110">
    <property type="entry name" value="Lipid/polyisoprenoid-binding, YceI-like"/>
    <property type="match status" value="1"/>
</dbReference>
<evidence type="ECO:0000259" key="2">
    <source>
        <dbReference type="SMART" id="SM00867"/>
    </source>
</evidence>
<dbReference type="InterPro" id="IPR007372">
    <property type="entry name" value="Lipid/polyisoprenoid-bd_YceI"/>
</dbReference>
<dbReference type="SUPFAM" id="SSF101874">
    <property type="entry name" value="YceI-like"/>
    <property type="match status" value="1"/>
</dbReference>
<dbReference type="EMBL" id="FUWH01000001">
    <property type="protein sequence ID" value="SJZ32301.1"/>
    <property type="molecule type" value="Genomic_DNA"/>
</dbReference>
<organism evidence="3 4">
    <name type="scientific">Sediminibacterium ginsengisoli</name>
    <dbReference type="NCBI Taxonomy" id="413434"/>
    <lineage>
        <taxon>Bacteria</taxon>
        <taxon>Pseudomonadati</taxon>
        <taxon>Bacteroidota</taxon>
        <taxon>Chitinophagia</taxon>
        <taxon>Chitinophagales</taxon>
        <taxon>Chitinophagaceae</taxon>
        <taxon>Sediminibacterium</taxon>
    </lineage>
</organism>
<dbReference type="Pfam" id="PF04264">
    <property type="entry name" value="YceI"/>
    <property type="match status" value="1"/>
</dbReference>
<protein>
    <submittedName>
        <fullName evidence="3">YceI-like domain-containing protein</fullName>
    </submittedName>
</protein>
<feature type="chain" id="PRO_5012775180" evidence="1">
    <location>
        <begin position="21"/>
        <end position="175"/>
    </location>
</feature>
<gene>
    <name evidence="3" type="ORF">SAMN04488132_10165</name>
</gene>
<dbReference type="PANTHER" id="PTHR34406">
    <property type="entry name" value="PROTEIN YCEI"/>
    <property type="match status" value="1"/>
</dbReference>
<sequence length="175" mass="18743">MKRIALLCMTVCLFSVAVQAQVLATRNGKISFASPSDDDVKAVNNQVTSRLTTATGQMTFSVLMKGFKFELAEMQDHFNGKDYANTTAYPRADFSGMITNVKAINFTKDGTYSATVKGNLTMHGVTKSVTVTGNVIVAGGKVTVKASFPLSLADYNINGKGVSSKVNVEVSCKYD</sequence>
<accession>A0A1T4JQA2</accession>
<evidence type="ECO:0000313" key="3">
    <source>
        <dbReference type="EMBL" id="SJZ32301.1"/>
    </source>
</evidence>
<dbReference type="SMART" id="SM00867">
    <property type="entry name" value="YceI"/>
    <property type="match status" value="1"/>
</dbReference>